<dbReference type="HOGENOM" id="CLU_018776_0_0_1"/>
<accession>W9XRT6</accession>
<dbReference type="AlphaFoldDB" id="W9XRT6"/>
<protein>
    <submittedName>
        <fullName evidence="5">Uncharacterized protein</fullName>
    </submittedName>
</protein>
<dbReference type="SUPFAM" id="SSF50978">
    <property type="entry name" value="WD40 repeat-like"/>
    <property type="match status" value="1"/>
</dbReference>
<dbReference type="RefSeq" id="XP_007736619.1">
    <property type="nucleotide sequence ID" value="XM_007738429.1"/>
</dbReference>
<evidence type="ECO:0000313" key="6">
    <source>
        <dbReference type="Proteomes" id="UP000019478"/>
    </source>
</evidence>
<dbReference type="eggNOG" id="ENOG502S1WJ">
    <property type="taxonomic scope" value="Eukaryota"/>
</dbReference>
<feature type="compositionally biased region" description="Basic and acidic residues" evidence="4">
    <location>
        <begin position="42"/>
        <end position="53"/>
    </location>
</feature>
<dbReference type="Proteomes" id="UP000019478">
    <property type="component" value="Unassembled WGS sequence"/>
</dbReference>
<proteinExistence type="predicted"/>
<comment type="caution">
    <text evidence="5">The sequence shown here is derived from an EMBL/GenBank/DDBJ whole genome shotgun (WGS) entry which is preliminary data.</text>
</comment>
<comment type="subcellular location">
    <subcellularLocation>
        <location evidence="1">Nucleus</location>
    </subcellularLocation>
</comment>
<feature type="region of interest" description="Disordered" evidence="4">
    <location>
        <begin position="321"/>
        <end position="340"/>
    </location>
</feature>
<dbReference type="InterPro" id="IPR015943">
    <property type="entry name" value="WD40/YVTN_repeat-like_dom_sf"/>
</dbReference>
<evidence type="ECO:0000256" key="1">
    <source>
        <dbReference type="ARBA" id="ARBA00004123"/>
    </source>
</evidence>
<organism evidence="5 6">
    <name type="scientific">Capronia epimyces CBS 606.96</name>
    <dbReference type="NCBI Taxonomy" id="1182542"/>
    <lineage>
        <taxon>Eukaryota</taxon>
        <taxon>Fungi</taxon>
        <taxon>Dikarya</taxon>
        <taxon>Ascomycota</taxon>
        <taxon>Pezizomycotina</taxon>
        <taxon>Eurotiomycetes</taxon>
        <taxon>Chaetothyriomycetidae</taxon>
        <taxon>Chaetothyriales</taxon>
        <taxon>Herpotrichiellaceae</taxon>
        <taxon>Capronia</taxon>
    </lineage>
</organism>
<dbReference type="InterPro" id="IPR052416">
    <property type="entry name" value="GTF3C_component"/>
</dbReference>
<dbReference type="GeneID" id="19172419"/>
<dbReference type="Gene3D" id="2.130.10.10">
    <property type="entry name" value="YVTN repeat-like/Quinoprotein amine dehydrogenase"/>
    <property type="match status" value="1"/>
</dbReference>
<reference evidence="5 6" key="1">
    <citation type="submission" date="2013-03" db="EMBL/GenBank/DDBJ databases">
        <title>The Genome Sequence of Capronia epimyces CBS 606.96.</title>
        <authorList>
            <consortium name="The Broad Institute Genomics Platform"/>
            <person name="Cuomo C."/>
            <person name="de Hoog S."/>
            <person name="Gorbushina A."/>
            <person name="Walker B."/>
            <person name="Young S.K."/>
            <person name="Zeng Q."/>
            <person name="Gargeya S."/>
            <person name="Fitzgerald M."/>
            <person name="Haas B."/>
            <person name="Abouelleil A."/>
            <person name="Allen A.W."/>
            <person name="Alvarado L."/>
            <person name="Arachchi H.M."/>
            <person name="Berlin A.M."/>
            <person name="Chapman S.B."/>
            <person name="Gainer-Dewar J."/>
            <person name="Goldberg J."/>
            <person name="Griggs A."/>
            <person name="Gujja S."/>
            <person name="Hansen M."/>
            <person name="Howarth C."/>
            <person name="Imamovic A."/>
            <person name="Ireland A."/>
            <person name="Larimer J."/>
            <person name="McCowan C."/>
            <person name="Murphy C."/>
            <person name="Pearson M."/>
            <person name="Poon T.W."/>
            <person name="Priest M."/>
            <person name="Roberts A."/>
            <person name="Saif S."/>
            <person name="Shea T."/>
            <person name="Sisk P."/>
            <person name="Sykes S."/>
            <person name="Wortman J."/>
            <person name="Nusbaum C."/>
            <person name="Birren B."/>
        </authorList>
    </citation>
    <scope>NUCLEOTIDE SEQUENCE [LARGE SCALE GENOMIC DNA]</scope>
    <source>
        <strain evidence="5 6">CBS 606.96</strain>
    </source>
</reference>
<gene>
    <name evidence="5" type="ORF">A1O3_08331</name>
</gene>
<dbReference type="EMBL" id="AMGY01000007">
    <property type="protein sequence ID" value="EXJ80045.1"/>
    <property type="molecule type" value="Genomic_DNA"/>
</dbReference>
<evidence type="ECO:0000256" key="4">
    <source>
        <dbReference type="SAM" id="MobiDB-lite"/>
    </source>
</evidence>
<dbReference type="PANTHER" id="PTHR15052:SF2">
    <property type="entry name" value="GENERAL TRANSCRIPTION FACTOR 3C POLYPEPTIDE 2"/>
    <property type="match status" value="1"/>
</dbReference>
<dbReference type="GO" id="GO:0005634">
    <property type="term" value="C:nucleus"/>
    <property type="evidence" value="ECO:0007669"/>
    <property type="project" value="UniProtKB-SubCell"/>
</dbReference>
<keyword evidence="3" id="KW-0539">Nucleus</keyword>
<evidence type="ECO:0000256" key="2">
    <source>
        <dbReference type="ARBA" id="ARBA00023163"/>
    </source>
</evidence>
<keyword evidence="6" id="KW-1185">Reference proteome</keyword>
<feature type="compositionally biased region" description="Polar residues" evidence="4">
    <location>
        <begin position="89"/>
        <end position="98"/>
    </location>
</feature>
<feature type="region of interest" description="Disordered" evidence="4">
    <location>
        <begin position="1"/>
        <end position="132"/>
    </location>
</feature>
<dbReference type="OrthoDB" id="4703at2759"/>
<evidence type="ECO:0000313" key="5">
    <source>
        <dbReference type="EMBL" id="EXJ80045.1"/>
    </source>
</evidence>
<keyword evidence="2" id="KW-0804">Transcription</keyword>
<dbReference type="InterPro" id="IPR036322">
    <property type="entry name" value="WD40_repeat_dom_sf"/>
</dbReference>
<dbReference type="STRING" id="1182542.W9XRT6"/>
<feature type="region of interest" description="Disordered" evidence="4">
    <location>
        <begin position="172"/>
        <end position="201"/>
    </location>
</feature>
<evidence type="ECO:0000256" key="3">
    <source>
        <dbReference type="ARBA" id="ARBA00023242"/>
    </source>
</evidence>
<feature type="compositionally biased region" description="Polar residues" evidence="4">
    <location>
        <begin position="69"/>
        <end position="79"/>
    </location>
</feature>
<dbReference type="GO" id="GO:0000127">
    <property type="term" value="C:transcription factor TFIIIC complex"/>
    <property type="evidence" value="ECO:0007669"/>
    <property type="project" value="TreeGrafter"/>
</dbReference>
<name>W9XRT6_9EURO</name>
<dbReference type="GO" id="GO:0006383">
    <property type="term" value="P:transcription by RNA polymerase III"/>
    <property type="evidence" value="ECO:0007669"/>
    <property type="project" value="TreeGrafter"/>
</dbReference>
<dbReference type="PANTHER" id="PTHR15052">
    <property type="entry name" value="RNA POLYMERASE III TRANSCRIPTION INITIATION FACTOR COMPLEX SUBUNIT"/>
    <property type="match status" value="1"/>
</dbReference>
<sequence>MVEAARRSARQHKVNPIYANDGWDKDTLRVLRASSESSGSSPDEKAPVSDHGNEQSSEAADDISLDSAPPSQSSDIQSLSEDDDDISLVSKNNTTGVKNSREKPHLRVSSSTAASAHSRGIAPGQSRGSKRAAYEKTFGPGVEDLSDVLRARDSWLKGRDVTIPSRRSISNAIAHSRTSRSSCAPTGNEAHTPLSPISTNDTPLAEIIHNNQILTEIDDQELHEKYLPRRATSHSIVLGARGKQSRFNLAQLSSLDFGQAWSVDTKSYMAAEQAIRESVPNRRHHEGWLLDVGEKVQCMAWAPLNGHLQYLAIVTRCTPGQRRSVPGDGSDRPAFHPSPSYSSSIQIWAFQTEPTETNHVRTLSFKVPPMLALVVATDWGDIRRIEWCPSIATEIITHPTYRPDVVTGLLGVISTDGCARVLALRLPENLNSHSPIALKAEQAGVTISPHADMVFTCLAFIDPKNLTVGASDGSIQLFDLARQSNGGQSPESYFKQQVHNTYITSLCSASPSPCSTFIASTSASGELVLTDLRSPDQDKISIPRACFPHRDLLFSPFTRSFITGLDRAGNTHVETHSATFVVCHHLRQFPTGLRIAKLPDYTGAVTALANSPWHPCILIGNARGQVLSTNYLRKVLPYRRGDPRKAADAYLQKICEYDWRPLSADELGDPSHLLGAPEEVDLYHGQGVRPGLSRFHEGFKPERVEVGSVPLTRKTLQQKDIGVAEPIFEEEQAVTSIDWCPNAACAGLAAIGWGSGIVRVQDLAHDLV</sequence>